<accession>A0A0G4FUZ0</accession>
<gene>
    <name evidence="1" type="ORF">Vbra_22952</name>
</gene>
<evidence type="ECO:0000313" key="2">
    <source>
        <dbReference type="Proteomes" id="UP000041254"/>
    </source>
</evidence>
<dbReference type="EMBL" id="CDMY01000507">
    <property type="protein sequence ID" value="CEM18714.1"/>
    <property type="molecule type" value="Genomic_DNA"/>
</dbReference>
<name>A0A0G4FUZ0_VITBC</name>
<proteinExistence type="predicted"/>
<protein>
    <submittedName>
        <fullName evidence="1">Uncharacterized protein</fullName>
    </submittedName>
</protein>
<keyword evidence="2" id="KW-1185">Reference proteome</keyword>
<sequence length="110" mass="12372">MGDGMMSGVPRSFLRAWGGCQFPQLTSGSSCRGIQVRRCPQPVVWDQKVCRFKEMLELEVRQKPSKQSQLGVTFHIQDLVGRGTLHRILTASGDLLRLAGEVQNRQMTWA</sequence>
<reference evidence="1 2" key="1">
    <citation type="submission" date="2014-11" db="EMBL/GenBank/DDBJ databases">
        <authorList>
            <person name="Zhu J."/>
            <person name="Qi W."/>
            <person name="Song R."/>
        </authorList>
    </citation>
    <scope>NUCLEOTIDE SEQUENCE [LARGE SCALE GENOMIC DNA]</scope>
</reference>
<dbReference type="VEuPathDB" id="CryptoDB:Vbra_22952"/>
<organism evidence="1 2">
    <name type="scientific">Vitrella brassicaformis (strain CCMP3155)</name>
    <dbReference type="NCBI Taxonomy" id="1169540"/>
    <lineage>
        <taxon>Eukaryota</taxon>
        <taxon>Sar</taxon>
        <taxon>Alveolata</taxon>
        <taxon>Colpodellida</taxon>
        <taxon>Vitrellaceae</taxon>
        <taxon>Vitrella</taxon>
    </lineage>
</organism>
<dbReference type="OrthoDB" id="10261701at2759"/>
<evidence type="ECO:0000313" key="1">
    <source>
        <dbReference type="EMBL" id="CEM18714.1"/>
    </source>
</evidence>
<dbReference type="Proteomes" id="UP000041254">
    <property type="component" value="Unassembled WGS sequence"/>
</dbReference>
<dbReference type="AlphaFoldDB" id="A0A0G4FUZ0"/>
<dbReference type="InParanoid" id="A0A0G4FUZ0"/>